<dbReference type="InterPro" id="IPR023577">
    <property type="entry name" value="CYTH_domain"/>
</dbReference>
<organism evidence="2 3">
    <name type="scientific">Adineta ricciae</name>
    <name type="common">Rotifer</name>
    <dbReference type="NCBI Taxonomy" id="249248"/>
    <lineage>
        <taxon>Eukaryota</taxon>
        <taxon>Metazoa</taxon>
        <taxon>Spiralia</taxon>
        <taxon>Gnathifera</taxon>
        <taxon>Rotifera</taxon>
        <taxon>Eurotatoria</taxon>
        <taxon>Bdelloidea</taxon>
        <taxon>Adinetida</taxon>
        <taxon>Adinetidae</taxon>
        <taxon>Adineta</taxon>
    </lineage>
</organism>
<name>A0A814QK69_ADIRI</name>
<accession>A0A814QK69</accession>
<evidence type="ECO:0000259" key="1">
    <source>
        <dbReference type="PROSITE" id="PS51707"/>
    </source>
</evidence>
<dbReference type="Proteomes" id="UP000663828">
    <property type="component" value="Unassembled WGS sequence"/>
</dbReference>
<comment type="caution">
    <text evidence="2">The sequence shown here is derived from an EMBL/GenBank/DDBJ whole genome shotgun (WGS) entry which is preliminary data.</text>
</comment>
<dbReference type="SMART" id="SM01118">
    <property type="entry name" value="CYTH"/>
    <property type="match status" value="1"/>
</dbReference>
<evidence type="ECO:0000313" key="3">
    <source>
        <dbReference type="Proteomes" id="UP000663828"/>
    </source>
</evidence>
<dbReference type="SUPFAM" id="SSF55154">
    <property type="entry name" value="CYTH-like phosphatases"/>
    <property type="match status" value="1"/>
</dbReference>
<reference evidence="2" key="1">
    <citation type="submission" date="2021-02" db="EMBL/GenBank/DDBJ databases">
        <authorList>
            <person name="Nowell W R."/>
        </authorList>
    </citation>
    <scope>NUCLEOTIDE SEQUENCE</scope>
</reference>
<evidence type="ECO:0000313" key="2">
    <source>
        <dbReference type="EMBL" id="CAF1121430.1"/>
    </source>
</evidence>
<dbReference type="EMBL" id="CAJNOR010001322">
    <property type="protein sequence ID" value="CAF1121430.1"/>
    <property type="molecule type" value="Genomic_DNA"/>
</dbReference>
<dbReference type="Pfam" id="PF01928">
    <property type="entry name" value="CYTH"/>
    <property type="match status" value="1"/>
</dbReference>
<dbReference type="Gene3D" id="2.40.320.10">
    <property type="entry name" value="Hypothetical Protein Pfu-838710-001"/>
    <property type="match status" value="1"/>
</dbReference>
<gene>
    <name evidence="2" type="ORF">XAT740_LOCUS19403</name>
</gene>
<dbReference type="AlphaFoldDB" id="A0A814QK69"/>
<proteinExistence type="predicted"/>
<sequence>MPRNVEIKARIDGTLDELISRIQPLADGPPRHLNQSDTFFACPTGGRLKLRIEQVRFELNWNQEKYSHLAQDSPAQLIYYERNDVASLAVPKLSDYSIAPISHPDELKKVLSLAMGGIRGQIDKDRTVLLTGQGQTRIHLDRVKGLESTIFIELEVVLRDDQTAEQGQLIAKDLCEKIGIEEKNHVKCAYVDLLLEQQSKQ</sequence>
<dbReference type="InterPro" id="IPR033469">
    <property type="entry name" value="CYTH-like_dom_sf"/>
</dbReference>
<dbReference type="GO" id="GO:0016462">
    <property type="term" value="F:pyrophosphatase activity"/>
    <property type="evidence" value="ECO:0007669"/>
    <property type="project" value="UniProtKB-ARBA"/>
</dbReference>
<feature type="domain" description="CYTH" evidence="1">
    <location>
        <begin position="2"/>
        <end position="196"/>
    </location>
</feature>
<dbReference type="InterPro" id="IPR008173">
    <property type="entry name" value="Adenylyl_cyclase_CyaB"/>
</dbReference>
<dbReference type="PANTHER" id="PTHR21028:SF2">
    <property type="entry name" value="CYTH DOMAIN-CONTAINING PROTEIN"/>
    <property type="match status" value="1"/>
</dbReference>
<protein>
    <recommendedName>
        <fullName evidence="1">CYTH domain-containing protein</fullName>
    </recommendedName>
</protein>
<dbReference type="PROSITE" id="PS51707">
    <property type="entry name" value="CYTH"/>
    <property type="match status" value="1"/>
</dbReference>
<dbReference type="PANTHER" id="PTHR21028">
    <property type="entry name" value="SI:CH211-156B7.4"/>
    <property type="match status" value="1"/>
</dbReference>
<dbReference type="CDD" id="cd07890">
    <property type="entry name" value="CYTH-like_AC_IV-like"/>
    <property type="match status" value="1"/>
</dbReference>
<keyword evidence="3" id="KW-1185">Reference proteome</keyword>